<accession>A8SAN0</accession>
<proteinExistence type="predicted"/>
<protein>
    <submittedName>
        <fullName evidence="1">Uncharacterized protein</fullName>
    </submittedName>
</protein>
<dbReference type="EMBL" id="ABED02000025">
    <property type="protein sequence ID" value="EDP21597.1"/>
    <property type="molecule type" value="Genomic_DNA"/>
</dbReference>
<evidence type="ECO:0000313" key="1">
    <source>
        <dbReference type="EMBL" id="EDP21597.1"/>
    </source>
</evidence>
<name>A8SAN0_9FIRM</name>
<gene>
    <name evidence="1" type="ORF">FAEPRAM212_01418</name>
</gene>
<dbReference type="HOGENOM" id="CLU_3310081_0_0_9"/>
<organism evidence="1 2">
    <name type="scientific">Faecalibacterium prausnitzii M21/2</name>
    <dbReference type="NCBI Taxonomy" id="411485"/>
    <lineage>
        <taxon>Bacteria</taxon>
        <taxon>Bacillati</taxon>
        <taxon>Bacillota</taxon>
        <taxon>Clostridia</taxon>
        <taxon>Eubacteriales</taxon>
        <taxon>Oscillospiraceae</taxon>
        <taxon>Faecalibacterium</taxon>
    </lineage>
</organism>
<dbReference type="AlphaFoldDB" id="A8SAN0"/>
<sequence length="39" mass="4730">MRIDKTYKFFVNFCLIFPYSLAIRLQKEYAYQTSILNSC</sequence>
<reference evidence="1 2" key="1">
    <citation type="submission" date="2007-09" db="EMBL/GenBank/DDBJ databases">
        <title>Draft genome sequence of Faecalibacterium prausnitzii M21/2.</title>
        <authorList>
            <person name="Sudarsanam P."/>
            <person name="Ley R."/>
            <person name="Guruge J."/>
            <person name="Turnbaugh P.J."/>
            <person name="Mahowald M."/>
            <person name="Liep D."/>
            <person name="Gordon J."/>
        </authorList>
    </citation>
    <scope>NUCLEOTIDE SEQUENCE [LARGE SCALE GENOMIC DNA]</scope>
    <source>
        <strain evidence="1 2">M21/2</strain>
    </source>
</reference>
<dbReference type="Proteomes" id="UP000005945">
    <property type="component" value="Unassembled WGS sequence"/>
</dbReference>
<reference evidence="1 2" key="2">
    <citation type="submission" date="2007-09" db="EMBL/GenBank/DDBJ databases">
        <authorList>
            <person name="Fulton L."/>
            <person name="Clifton S."/>
            <person name="Fulton B."/>
            <person name="Xu J."/>
            <person name="Minx P."/>
            <person name="Pepin K.H."/>
            <person name="Johnson M."/>
            <person name="Thiruvilangam P."/>
            <person name="Bhonagiri V."/>
            <person name="Nash W.E."/>
            <person name="Mardis E.R."/>
            <person name="Wilson R.K."/>
        </authorList>
    </citation>
    <scope>NUCLEOTIDE SEQUENCE [LARGE SCALE GENOMIC DNA]</scope>
    <source>
        <strain evidence="1 2">M21/2</strain>
    </source>
</reference>
<evidence type="ECO:0000313" key="2">
    <source>
        <dbReference type="Proteomes" id="UP000005945"/>
    </source>
</evidence>
<comment type="caution">
    <text evidence="1">The sequence shown here is derived from an EMBL/GenBank/DDBJ whole genome shotgun (WGS) entry which is preliminary data.</text>
</comment>